<proteinExistence type="predicted"/>
<accession>A0A4Y2C9Z5</accession>
<keyword evidence="2" id="KW-1185">Reference proteome</keyword>
<evidence type="ECO:0000313" key="1">
    <source>
        <dbReference type="EMBL" id="GBM00864.1"/>
    </source>
</evidence>
<sequence>MTSLRITRRHIIHVPNLPKVRTTIVFSNNSLKQNNKNTMICLRGGGRCSRNPPGGSRPITLINLRNEAKPLVNRITEGETPSLWNTKRFSRKTKKYLLRR</sequence>
<gene>
    <name evidence="1" type="ORF">AVEN_257372_1</name>
</gene>
<reference evidence="1 2" key="1">
    <citation type="journal article" date="2019" name="Sci. Rep.">
        <title>Orb-weaving spider Araneus ventricosus genome elucidates the spidroin gene catalogue.</title>
        <authorList>
            <person name="Kono N."/>
            <person name="Nakamura H."/>
            <person name="Ohtoshi R."/>
            <person name="Moran D.A.P."/>
            <person name="Shinohara A."/>
            <person name="Yoshida Y."/>
            <person name="Fujiwara M."/>
            <person name="Mori M."/>
            <person name="Tomita M."/>
            <person name="Arakawa K."/>
        </authorList>
    </citation>
    <scope>NUCLEOTIDE SEQUENCE [LARGE SCALE GENOMIC DNA]</scope>
</reference>
<dbReference type="Proteomes" id="UP000499080">
    <property type="component" value="Unassembled WGS sequence"/>
</dbReference>
<organism evidence="1 2">
    <name type="scientific">Araneus ventricosus</name>
    <name type="common">Orbweaver spider</name>
    <name type="synonym">Epeira ventricosa</name>
    <dbReference type="NCBI Taxonomy" id="182803"/>
    <lineage>
        <taxon>Eukaryota</taxon>
        <taxon>Metazoa</taxon>
        <taxon>Ecdysozoa</taxon>
        <taxon>Arthropoda</taxon>
        <taxon>Chelicerata</taxon>
        <taxon>Arachnida</taxon>
        <taxon>Araneae</taxon>
        <taxon>Araneomorphae</taxon>
        <taxon>Entelegynae</taxon>
        <taxon>Araneoidea</taxon>
        <taxon>Araneidae</taxon>
        <taxon>Araneus</taxon>
    </lineage>
</organism>
<comment type="caution">
    <text evidence="1">The sequence shown here is derived from an EMBL/GenBank/DDBJ whole genome shotgun (WGS) entry which is preliminary data.</text>
</comment>
<dbReference type="EMBL" id="BGPR01000161">
    <property type="protein sequence ID" value="GBM00864.1"/>
    <property type="molecule type" value="Genomic_DNA"/>
</dbReference>
<dbReference type="AlphaFoldDB" id="A0A4Y2C9Z5"/>
<name>A0A4Y2C9Z5_ARAVE</name>
<protein>
    <submittedName>
        <fullName evidence="1">Uncharacterized protein</fullName>
    </submittedName>
</protein>
<evidence type="ECO:0000313" key="2">
    <source>
        <dbReference type="Proteomes" id="UP000499080"/>
    </source>
</evidence>